<proteinExistence type="predicted"/>
<gene>
    <name evidence="7" type="ORF">ACIBP5_09585</name>
</gene>
<evidence type="ECO:0000256" key="5">
    <source>
        <dbReference type="SAM" id="Phobius"/>
    </source>
</evidence>
<dbReference type="Gene3D" id="1.20.5.1930">
    <property type="match status" value="1"/>
</dbReference>
<feature type="transmembrane region" description="Helical" evidence="5">
    <location>
        <begin position="127"/>
        <end position="147"/>
    </location>
</feature>
<accession>A0ABW8A2G1</accession>
<protein>
    <submittedName>
        <fullName evidence="7">Sensor histidine kinase</fullName>
    </submittedName>
</protein>
<evidence type="ECO:0000256" key="3">
    <source>
        <dbReference type="ARBA" id="ARBA00023012"/>
    </source>
</evidence>
<comment type="caution">
    <text evidence="7">The sequence shown here is derived from an EMBL/GenBank/DDBJ whole genome shotgun (WGS) entry which is preliminary data.</text>
</comment>
<dbReference type="Pfam" id="PF07730">
    <property type="entry name" value="HisKA_3"/>
    <property type="match status" value="1"/>
</dbReference>
<feature type="transmembrane region" description="Helical" evidence="5">
    <location>
        <begin position="58"/>
        <end position="83"/>
    </location>
</feature>
<keyword evidence="2 7" id="KW-0418">Kinase</keyword>
<sequence>MIRRVARRLGPFARRLGPFARTASKLDKVRWLIVYSTDFVNLIALLGLYDVYLRWQTVGLPVAIAILAAVLLVVLVVLAGRTFRVAVRGGPRPAAVLAVAGVITLLLSVIPLVYAIALWLAMLAPFVRGRTLVLASAGTVVLLNAYVTVADGRLYPPLVLIQIVLTAIVTGAVLANLALWRVAREAHEGQEAKARLAVSEERLRFARDLNDLLGQSLTGISGRTAGAEEKLGDDPAAAAAEMFEVRDLARQALREVRAAVQNYRALDLDEVLSSVRAVLEAAGVRCVVDADTASLAPETRTLLATVVREGATNVLKHSRAEHCRITIKDGVLEMSNDGVNGPAGDPNPNGLGGLSQRVGAAGGSLSAGPTREGTFLLRAAVPA</sequence>
<evidence type="ECO:0000313" key="7">
    <source>
        <dbReference type="EMBL" id="MFI7440201.1"/>
    </source>
</evidence>
<evidence type="ECO:0000256" key="4">
    <source>
        <dbReference type="SAM" id="MobiDB-lite"/>
    </source>
</evidence>
<feature type="domain" description="Signal transduction histidine kinase subgroup 3 dimerisation and phosphoacceptor" evidence="6">
    <location>
        <begin position="201"/>
        <end position="265"/>
    </location>
</feature>
<evidence type="ECO:0000313" key="8">
    <source>
        <dbReference type="Proteomes" id="UP001612928"/>
    </source>
</evidence>
<keyword evidence="5" id="KW-0472">Membrane</keyword>
<keyword evidence="5" id="KW-0812">Transmembrane</keyword>
<dbReference type="PANTHER" id="PTHR24421:SF63">
    <property type="entry name" value="SENSOR HISTIDINE KINASE DESK"/>
    <property type="match status" value="1"/>
</dbReference>
<dbReference type="CDD" id="cd16917">
    <property type="entry name" value="HATPase_UhpB-NarQ-NarX-like"/>
    <property type="match status" value="1"/>
</dbReference>
<evidence type="ECO:0000259" key="6">
    <source>
        <dbReference type="Pfam" id="PF07730"/>
    </source>
</evidence>
<feature type="transmembrane region" description="Helical" evidence="5">
    <location>
        <begin position="159"/>
        <end position="180"/>
    </location>
</feature>
<feature type="region of interest" description="Disordered" evidence="4">
    <location>
        <begin position="336"/>
        <end position="357"/>
    </location>
</feature>
<keyword evidence="1" id="KW-0808">Transferase</keyword>
<dbReference type="RefSeq" id="WP_397019907.1">
    <property type="nucleotide sequence ID" value="NZ_JBITMB010000002.1"/>
</dbReference>
<dbReference type="Proteomes" id="UP001612928">
    <property type="component" value="Unassembled WGS sequence"/>
</dbReference>
<keyword evidence="8" id="KW-1185">Reference proteome</keyword>
<dbReference type="InterPro" id="IPR036890">
    <property type="entry name" value="HATPase_C_sf"/>
</dbReference>
<dbReference type="InterPro" id="IPR011712">
    <property type="entry name" value="Sig_transdc_His_kin_sub3_dim/P"/>
</dbReference>
<dbReference type="PANTHER" id="PTHR24421">
    <property type="entry name" value="NITRATE/NITRITE SENSOR PROTEIN NARX-RELATED"/>
    <property type="match status" value="1"/>
</dbReference>
<keyword evidence="5" id="KW-1133">Transmembrane helix</keyword>
<evidence type="ECO:0000256" key="2">
    <source>
        <dbReference type="ARBA" id="ARBA00022777"/>
    </source>
</evidence>
<dbReference type="Gene3D" id="3.30.565.10">
    <property type="entry name" value="Histidine kinase-like ATPase, C-terminal domain"/>
    <property type="match status" value="1"/>
</dbReference>
<feature type="transmembrane region" description="Helical" evidence="5">
    <location>
        <begin position="95"/>
        <end position="121"/>
    </location>
</feature>
<dbReference type="EMBL" id="JBITMB010000002">
    <property type="protein sequence ID" value="MFI7440201.1"/>
    <property type="molecule type" value="Genomic_DNA"/>
</dbReference>
<reference evidence="7 8" key="1">
    <citation type="submission" date="2024-10" db="EMBL/GenBank/DDBJ databases">
        <title>The Natural Products Discovery Center: Release of the First 8490 Sequenced Strains for Exploring Actinobacteria Biosynthetic Diversity.</title>
        <authorList>
            <person name="Kalkreuter E."/>
            <person name="Kautsar S.A."/>
            <person name="Yang D."/>
            <person name="Bader C.D."/>
            <person name="Teijaro C.N."/>
            <person name="Fluegel L."/>
            <person name="Davis C.M."/>
            <person name="Simpson J.R."/>
            <person name="Lauterbach L."/>
            <person name="Steele A.D."/>
            <person name="Gui C."/>
            <person name="Meng S."/>
            <person name="Li G."/>
            <person name="Viehrig K."/>
            <person name="Ye F."/>
            <person name="Su P."/>
            <person name="Kiefer A.F."/>
            <person name="Nichols A."/>
            <person name="Cepeda A.J."/>
            <person name="Yan W."/>
            <person name="Fan B."/>
            <person name="Jiang Y."/>
            <person name="Adhikari A."/>
            <person name="Zheng C.-J."/>
            <person name="Schuster L."/>
            <person name="Cowan T.M."/>
            <person name="Smanski M.J."/>
            <person name="Chevrette M.G."/>
            <person name="De Carvalho L.P.S."/>
            <person name="Shen B."/>
        </authorList>
    </citation>
    <scope>NUCLEOTIDE SEQUENCE [LARGE SCALE GENOMIC DNA]</scope>
    <source>
        <strain evidence="7 8">NPDC049503</strain>
    </source>
</reference>
<dbReference type="GO" id="GO:0016301">
    <property type="term" value="F:kinase activity"/>
    <property type="evidence" value="ECO:0007669"/>
    <property type="project" value="UniProtKB-KW"/>
</dbReference>
<organism evidence="7 8">
    <name type="scientific">Nonomuraea indica</name>
    <dbReference type="NCBI Taxonomy" id="1581193"/>
    <lineage>
        <taxon>Bacteria</taxon>
        <taxon>Bacillati</taxon>
        <taxon>Actinomycetota</taxon>
        <taxon>Actinomycetes</taxon>
        <taxon>Streptosporangiales</taxon>
        <taxon>Streptosporangiaceae</taxon>
        <taxon>Nonomuraea</taxon>
    </lineage>
</organism>
<dbReference type="InterPro" id="IPR050482">
    <property type="entry name" value="Sensor_HK_TwoCompSys"/>
</dbReference>
<keyword evidence="3" id="KW-0902">Two-component regulatory system</keyword>
<feature type="transmembrane region" description="Helical" evidence="5">
    <location>
        <begin position="31"/>
        <end position="52"/>
    </location>
</feature>
<evidence type="ECO:0000256" key="1">
    <source>
        <dbReference type="ARBA" id="ARBA00022679"/>
    </source>
</evidence>
<name>A0ABW8A2G1_9ACTN</name>